<sequence>MATASPSTTAAQPTHPVFSLLPDCTSLDQAKQIHAFALKSRFADDVSLLSKLVSSCTVRPTPSSMLYARKLFGEIPQPDTRLFNVMARGYSRSVDTTQPLRAVSLFVDVLNSGISPDAYSFSSLLKVCANGGALREGEQLHAYAIKLAVASNGFVSPTLINMYTACGDVDSARKVFDNVGDDRCVVAYNSMITGYIHLGWPNEGLSLFRELLASDVRPDDVTILSALSACALLGALDLGKWLHEYVKRNGFHKNVKANTALIDMYAKCGSLGDAVLVFENMKIRDTQAWSAMVVAYATHGSSAKAIRTFEEMKVEGVLPDEITFLGLLQACSHAGLVEEGYCFFRIMEEEYGIIPSIKHYGCMVDMLGRAGRLDQAYDLIIKSPIEPNPILWRTLLSACSSHDNIDMAKSVIKQIFELDHGHGGDYVVLSNMFAKAGRWDDVNLLRKMMGQRGAVKVPGCSSIEVESIVQEFFSGDGVNPICASLHRAVDELFEELKLAGYVPDTSLVHHEGMKDKDKELALRYHSEKLAITFGLLNTPPRTTIRVVKNLRVCKDCHAAAKLISSIFGRQIILRDVQRFHHFENGVCSCADFW</sequence>
<dbReference type="Proteomes" id="UP001057402">
    <property type="component" value="Chromosome 3"/>
</dbReference>
<dbReference type="EMBL" id="CM042882">
    <property type="protein sequence ID" value="KAI4381356.1"/>
    <property type="molecule type" value="Genomic_DNA"/>
</dbReference>
<name>A0ACB9RT13_9MYRT</name>
<comment type="caution">
    <text evidence="1">The sequence shown here is derived from an EMBL/GenBank/DDBJ whole genome shotgun (WGS) entry which is preliminary data.</text>
</comment>
<organism evidence="1 2">
    <name type="scientific">Melastoma candidum</name>
    <dbReference type="NCBI Taxonomy" id="119954"/>
    <lineage>
        <taxon>Eukaryota</taxon>
        <taxon>Viridiplantae</taxon>
        <taxon>Streptophyta</taxon>
        <taxon>Embryophyta</taxon>
        <taxon>Tracheophyta</taxon>
        <taxon>Spermatophyta</taxon>
        <taxon>Magnoliopsida</taxon>
        <taxon>eudicotyledons</taxon>
        <taxon>Gunneridae</taxon>
        <taxon>Pentapetalae</taxon>
        <taxon>rosids</taxon>
        <taxon>malvids</taxon>
        <taxon>Myrtales</taxon>
        <taxon>Melastomataceae</taxon>
        <taxon>Melastomatoideae</taxon>
        <taxon>Melastomateae</taxon>
        <taxon>Melastoma</taxon>
    </lineage>
</organism>
<keyword evidence="2" id="KW-1185">Reference proteome</keyword>
<gene>
    <name evidence="1" type="ORF">MLD38_007435</name>
</gene>
<evidence type="ECO:0000313" key="1">
    <source>
        <dbReference type="EMBL" id="KAI4381356.1"/>
    </source>
</evidence>
<protein>
    <submittedName>
        <fullName evidence="1">Uncharacterized protein</fullName>
    </submittedName>
</protein>
<proteinExistence type="predicted"/>
<reference evidence="2" key="1">
    <citation type="journal article" date="2023" name="Front. Plant Sci.">
        <title>Chromosomal-level genome assembly of Melastoma candidum provides insights into trichome evolution.</title>
        <authorList>
            <person name="Zhong Y."/>
            <person name="Wu W."/>
            <person name="Sun C."/>
            <person name="Zou P."/>
            <person name="Liu Y."/>
            <person name="Dai S."/>
            <person name="Zhou R."/>
        </authorList>
    </citation>
    <scope>NUCLEOTIDE SEQUENCE [LARGE SCALE GENOMIC DNA]</scope>
</reference>
<accession>A0ACB9RT13</accession>
<evidence type="ECO:0000313" key="2">
    <source>
        <dbReference type="Proteomes" id="UP001057402"/>
    </source>
</evidence>